<keyword evidence="7" id="KW-0479">Metal-binding</keyword>
<dbReference type="InterPro" id="IPR050582">
    <property type="entry name" value="HAD-like_SerB"/>
</dbReference>
<dbReference type="PANTHER" id="PTHR43344">
    <property type="entry name" value="PHOSPHOSERINE PHOSPHATASE"/>
    <property type="match status" value="1"/>
</dbReference>
<keyword evidence="10" id="KW-0718">Serine biosynthesis</keyword>
<evidence type="ECO:0000256" key="14">
    <source>
        <dbReference type="PIRSR" id="PIRSR604469-1"/>
    </source>
</evidence>
<dbReference type="SFLD" id="SFLDG01137">
    <property type="entry name" value="C1.6.1:_Phosphoserine_Phosphat"/>
    <property type="match status" value="1"/>
</dbReference>
<evidence type="ECO:0000313" key="16">
    <source>
        <dbReference type="Proteomes" id="UP000315112"/>
    </source>
</evidence>
<keyword evidence="8" id="KW-0378">Hydrolase</keyword>
<dbReference type="EMBL" id="VLKW01000010">
    <property type="protein sequence ID" value="TWI44095.1"/>
    <property type="molecule type" value="Genomic_DNA"/>
</dbReference>
<dbReference type="InterPro" id="IPR036412">
    <property type="entry name" value="HAD-like_sf"/>
</dbReference>
<comment type="pathway">
    <text evidence="2">Amino-acid biosynthesis; L-serine biosynthesis; L-serine from 3-phospho-D-glycerate: step 3/3.</text>
</comment>
<evidence type="ECO:0000256" key="6">
    <source>
        <dbReference type="ARBA" id="ARBA00022605"/>
    </source>
</evidence>
<reference evidence="15 16" key="1">
    <citation type="journal article" date="2015" name="Stand. Genomic Sci.">
        <title>Genomic Encyclopedia of Bacterial and Archaeal Type Strains, Phase III: the genomes of soil and plant-associated and newly described type strains.</title>
        <authorList>
            <person name="Whitman W.B."/>
            <person name="Woyke T."/>
            <person name="Klenk H.P."/>
            <person name="Zhou Y."/>
            <person name="Lilburn T.G."/>
            <person name="Beck B.J."/>
            <person name="De Vos P."/>
            <person name="Vandamme P."/>
            <person name="Eisen J.A."/>
            <person name="Garrity G."/>
            <person name="Hugenholtz P."/>
            <person name="Kyrpides N.C."/>
        </authorList>
    </citation>
    <scope>NUCLEOTIDE SEQUENCE [LARGE SCALE GENOMIC DNA]</scope>
    <source>
        <strain evidence="15 16">CGMCC 1.10685</strain>
    </source>
</reference>
<dbReference type="SFLD" id="SFLDS00003">
    <property type="entry name" value="Haloacid_Dehalogenase"/>
    <property type="match status" value="1"/>
</dbReference>
<dbReference type="SUPFAM" id="SSF56784">
    <property type="entry name" value="HAD-like"/>
    <property type="match status" value="1"/>
</dbReference>
<evidence type="ECO:0000256" key="1">
    <source>
        <dbReference type="ARBA" id="ARBA00001946"/>
    </source>
</evidence>
<proteinExistence type="inferred from homology"/>
<keyword evidence="9" id="KW-0460">Magnesium</keyword>
<feature type="active site" description="Nucleophile" evidence="14">
    <location>
        <position position="92"/>
    </location>
</feature>
<dbReference type="Gene3D" id="3.30.70.2020">
    <property type="match status" value="1"/>
</dbReference>
<evidence type="ECO:0000256" key="8">
    <source>
        <dbReference type="ARBA" id="ARBA00022801"/>
    </source>
</evidence>
<gene>
    <name evidence="15" type="ORF">IP92_04614</name>
</gene>
<dbReference type="AlphaFoldDB" id="A0A562PI01"/>
<comment type="catalytic activity">
    <reaction evidence="13">
        <text>O-phospho-D-serine + H2O = D-serine + phosphate</text>
        <dbReference type="Rhea" id="RHEA:24873"/>
        <dbReference type="ChEBI" id="CHEBI:15377"/>
        <dbReference type="ChEBI" id="CHEBI:35247"/>
        <dbReference type="ChEBI" id="CHEBI:43474"/>
        <dbReference type="ChEBI" id="CHEBI:58680"/>
        <dbReference type="EC" id="3.1.3.3"/>
    </reaction>
</comment>
<dbReference type="InterPro" id="IPR004469">
    <property type="entry name" value="PSP"/>
</dbReference>
<name>A0A562PI01_9BURK</name>
<feature type="active site" description="Proton donor" evidence="14">
    <location>
        <position position="94"/>
    </location>
</feature>
<dbReference type="SFLD" id="SFLDF00029">
    <property type="entry name" value="phosphoserine_phosphatase"/>
    <property type="match status" value="1"/>
</dbReference>
<comment type="caution">
    <text evidence="15">The sequence shown here is derived from an EMBL/GenBank/DDBJ whole genome shotgun (WGS) entry which is preliminary data.</text>
</comment>
<evidence type="ECO:0000256" key="12">
    <source>
        <dbReference type="ARBA" id="ARBA00048138"/>
    </source>
</evidence>
<comment type="catalytic activity">
    <reaction evidence="12">
        <text>O-phospho-L-serine + H2O = L-serine + phosphate</text>
        <dbReference type="Rhea" id="RHEA:21208"/>
        <dbReference type="ChEBI" id="CHEBI:15377"/>
        <dbReference type="ChEBI" id="CHEBI:33384"/>
        <dbReference type="ChEBI" id="CHEBI:43474"/>
        <dbReference type="ChEBI" id="CHEBI:57524"/>
        <dbReference type="EC" id="3.1.3.3"/>
    </reaction>
</comment>
<evidence type="ECO:0000256" key="3">
    <source>
        <dbReference type="ARBA" id="ARBA00009184"/>
    </source>
</evidence>
<evidence type="ECO:0000256" key="13">
    <source>
        <dbReference type="ARBA" id="ARBA00048523"/>
    </source>
</evidence>
<evidence type="ECO:0000313" key="15">
    <source>
        <dbReference type="EMBL" id="TWI44095.1"/>
    </source>
</evidence>
<evidence type="ECO:0000256" key="10">
    <source>
        <dbReference type="ARBA" id="ARBA00023299"/>
    </source>
</evidence>
<dbReference type="Pfam" id="PF12710">
    <property type="entry name" value="HAD"/>
    <property type="match status" value="1"/>
</dbReference>
<dbReference type="UniPathway" id="UPA00135">
    <property type="reaction ID" value="UER00198"/>
</dbReference>
<dbReference type="InterPro" id="IPR023214">
    <property type="entry name" value="HAD_sf"/>
</dbReference>
<evidence type="ECO:0000256" key="2">
    <source>
        <dbReference type="ARBA" id="ARBA00005135"/>
    </source>
</evidence>
<dbReference type="EC" id="3.1.3.3" evidence="4"/>
<dbReference type="GO" id="GO:0006564">
    <property type="term" value="P:L-serine biosynthetic process"/>
    <property type="evidence" value="ECO:0007669"/>
    <property type="project" value="UniProtKB-KW"/>
</dbReference>
<dbReference type="GO" id="GO:0036424">
    <property type="term" value="F:L-phosphoserine phosphatase activity"/>
    <property type="evidence" value="ECO:0007669"/>
    <property type="project" value="InterPro"/>
</dbReference>
<dbReference type="GO" id="GO:0005737">
    <property type="term" value="C:cytoplasm"/>
    <property type="evidence" value="ECO:0007669"/>
    <property type="project" value="TreeGrafter"/>
</dbReference>
<organism evidence="15 16">
    <name type="scientific">Pseudoduganella flava</name>
    <dbReference type="NCBI Taxonomy" id="871742"/>
    <lineage>
        <taxon>Bacteria</taxon>
        <taxon>Pseudomonadati</taxon>
        <taxon>Pseudomonadota</taxon>
        <taxon>Betaproteobacteria</taxon>
        <taxon>Burkholderiales</taxon>
        <taxon>Oxalobacteraceae</taxon>
        <taxon>Telluria group</taxon>
        <taxon>Pseudoduganella</taxon>
    </lineage>
</organism>
<evidence type="ECO:0000256" key="7">
    <source>
        <dbReference type="ARBA" id="ARBA00022723"/>
    </source>
</evidence>
<evidence type="ECO:0000256" key="9">
    <source>
        <dbReference type="ARBA" id="ARBA00022842"/>
    </source>
</evidence>
<dbReference type="NCBIfam" id="TIGR01488">
    <property type="entry name" value="HAD-SF-IB"/>
    <property type="match status" value="1"/>
</dbReference>
<dbReference type="Gene3D" id="3.40.50.1000">
    <property type="entry name" value="HAD superfamily/HAD-like"/>
    <property type="match status" value="1"/>
</dbReference>
<comment type="cofactor">
    <cofactor evidence="1">
        <name>Mg(2+)</name>
        <dbReference type="ChEBI" id="CHEBI:18420"/>
    </cofactor>
</comment>
<evidence type="ECO:0000256" key="5">
    <source>
        <dbReference type="ARBA" id="ARBA00015196"/>
    </source>
</evidence>
<evidence type="ECO:0000256" key="4">
    <source>
        <dbReference type="ARBA" id="ARBA00012640"/>
    </source>
</evidence>
<dbReference type="CDD" id="cd07500">
    <property type="entry name" value="HAD_PSP"/>
    <property type="match status" value="1"/>
</dbReference>
<evidence type="ECO:0000256" key="11">
    <source>
        <dbReference type="ARBA" id="ARBA00031693"/>
    </source>
</evidence>
<protein>
    <recommendedName>
        <fullName evidence="5">Phosphoserine phosphatase</fullName>
        <ecNumber evidence="4">3.1.3.3</ecNumber>
    </recommendedName>
    <alternativeName>
        <fullName evidence="11">O-phosphoserine phosphohydrolase</fullName>
    </alternativeName>
</protein>
<comment type="similarity">
    <text evidence="3">Belongs to the HAD-like hydrolase superfamily. SerB family.</text>
</comment>
<keyword evidence="6" id="KW-0028">Amino-acid biosynthesis</keyword>
<dbReference type="Proteomes" id="UP000315112">
    <property type="component" value="Unassembled WGS sequence"/>
</dbReference>
<dbReference type="Gene3D" id="1.10.150.210">
    <property type="entry name" value="Phosphoserine phosphatase, domain 2"/>
    <property type="match status" value="1"/>
</dbReference>
<dbReference type="SFLD" id="SFLDG01136">
    <property type="entry name" value="C1.6:_Phosphoserine_Phosphatas"/>
    <property type="match status" value="1"/>
</dbReference>
<dbReference type="GO" id="GO:0000287">
    <property type="term" value="F:magnesium ion binding"/>
    <property type="evidence" value="ECO:0007669"/>
    <property type="project" value="TreeGrafter"/>
</dbReference>
<accession>A0A562PI01</accession>
<dbReference type="NCBIfam" id="TIGR00338">
    <property type="entry name" value="serB"/>
    <property type="match status" value="1"/>
</dbReference>
<dbReference type="PANTHER" id="PTHR43344:SF2">
    <property type="entry name" value="PHOSPHOSERINE PHOSPHATASE"/>
    <property type="match status" value="1"/>
</dbReference>
<sequence>MNLSPMNQVQDITMNLVLQGVDDCMPRAERIAALTAPRHVTRISDTALRCDGIAFSPALRQTIEVAAHAAELDATYMMGVHHLADYKLVAMDMDSTLITIECIDEIADMQGLKPQVAAITEAAMRGELDFSESLRRRVALLEGLDASALQRVYDERLRLSPGAERMLRAVQAAGLKTLLVSGGFTYFTDRLKERLGLDYTRANELEIVDGKLTGKVIGDIVDAAAKQATVEHVCAGLGITPSEAIVMGDGANDLKMMGIAGMSVAFRAKPVVREQATVALNFVGLDGILNLFA</sequence>